<feature type="compositionally biased region" description="Basic and acidic residues" evidence="5">
    <location>
        <begin position="429"/>
        <end position="463"/>
    </location>
</feature>
<evidence type="ECO:0000313" key="7">
    <source>
        <dbReference type="EMBL" id="KAL3307795.1"/>
    </source>
</evidence>
<evidence type="ECO:0000256" key="1">
    <source>
        <dbReference type="ARBA" id="ARBA00006692"/>
    </source>
</evidence>
<dbReference type="PROSITE" id="PS50835">
    <property type="entry name" value="IG_LIKE"/>
    <property type="match status" value="2"/>
</dbReference>
<dbReference type="SMART" id="SM00408">
    <property type="entry name" value="IGc2"/>
    <property type="match status" value="2"/>
</dbReference>
<dbReference type="InterPro" id="IPR003598">
    <property type="entry name" value="Ig_sub2"/>
</dbReference>
<comment type="caution">
    <text evidence="7">The sequence shown here is derived from an EMBL/GenBank/DDBJ whole genome shotgun (WGS) entry which is preliminary data.</text>
</comment>
<dbReference type="EMBL" id="JBJKFK010006476">
    <property type="protein sequence ID" value="KAL3307795.1"/>
    <property type="molecule type" value="Genomic_DNA"/>
</dbReference>
<gene>
    <name evidence="7" type="ORF">Ciccas_013681</name>
</gene>
<keyword evidence="4" id="KW-0393">Immunoglobulin domain</keyword>
<dbReference type="PANTHER" id="PTHR45080:SF8">
    <property type="entry name" value="IG-LIKE DOMAIN-CONTAINING PROTEIN"/>
    <property type="match status" value="1"/>
</dbReference>
<evidence type="ECO:0000256" key="5">
    <source>
        <dbReference type="SAM" id="MobiDB-lite"/>
    </source>
</evidence>
<dbReference type="CDD" id="cd00096">
    <property type="entry name" value="Ig"/>
    <property type="match status" value="1"/>
</dbReference>
<dbReference type="SUPFAM" id="SSF48726">
    <property type="entry name" value="Immunoglobulin"/>
    <property type="match status" value="2"/>
</dbReference>
<keyword evidence="3" id="KW-1015">Disulfide bond</keyword>
<name>A0ABD2PL11_9PLAT</name>
<dbReference type="PANTHER" id="PTHR45080">
    <property type="entry name" value="CONTACTIN 5"/>
    <property type="match status" value="1"/>
</dbReference>
<dbReference type="InterPro" id="IPR050958">
    <property type="entry name" value="Cell_Adh-Cytoskel_Orgn"/>
</dbReference>
<protein>
    <recommendedName>
        <fullName evidence="6">Ig-like domain-containing protein</fullName>
    </recommendedName>
</protein>
<dbReference type="FunFam" id="2.60.40.10:FF:000080">
    <property type="entry name" value="Myosin light chain kinase, smooth muscle"/>
    <property type="match status" value="1"/>
</dbReference>
<reference evidence="7 8" key="1">
    <citation type="submission" date="2024-11" db="EMBL/GenBank/DDBJ databases">
        <title>Adaptive evolution of stress response genes in parasites aligns with host niche diversity.</title>
        <authorList>
            <person name="Hahn C."/>
            <person name="Resl P."/>
        </authorList>
    </citation>
    <scope>NUCLEOTIDE SEQUENCE [LARGE SCALE GENOMIC DNA]</scope>
    <source>
        <strain evidence="7">EGGRZ-B1_66</strain>
        <tissue evidence="7">Body</tissue>
    </source>
</reference>
<dbReference type="Pfam" id="PF07679">
    <property type="entry name" value="I-set"/>
    <property type="match status" value="1"/>
</dbReference>
<organism evidence="7 8">
    <name type="scientific">Cichlidogyrus casuarinus</name>
    <dbReference type="NCBI Taxonomy" id="1844966"/>
    <lineage>
        <taxon>Eukaryota</taxon>
        <taxon>Metazoa</taxon>
        <taxon>Spiralia</taxon>
        <taxon>Lophotrochozoa</taxon>
        <taxon>Platyhelminthes</taxon>
        <taxon>Monogenea</taxon>
        <taxon>Monopisthocotylea</taxon>
        <taxon>Dactylogyridea</taxon>
        <taxon>Ancyrocephalidae</taxon>
        <taxon>Cichlidogyrus</taxon>
    </lineage>
</organism>
<dbReference type="InterPro" id="IPR013098">
    <property type="entry name" value="Ig_I-set"/>
</dbReference>
<dbReference type="Gene3D" id="2.60.40.10">
    <property type="entry name" value="Immunoglobulins"/>
    <property type="match status" value="2"/>
</dbReference>
<dbReference type="SMART" id="SM00409">
    <property type="entry name" value="IG"/>
    <property type="match status" value="2"/>
</dbReference>
<dbReference type="InterPro" id="IPR007110">
    <property type="entry name" value="Ig-like_dom"/>
</dbReference>
<feature type="non-terminal residue" evidence="7">
    <location>
        <position position="463"/>
    </location>
</feature>
<feature type="domain" description="Ig-like" evidence="6">
    <location>
        <begin position="112"/>
        <end position="204"/>
    </location>
</feature>
<dbReference type="InterPro" id="IPR003599">
    <property type="entry name" value="Ig_sub"/>
</dbReference>
<dbReference type="AlphaFoldDB" id="A0ABD2PL11"/>
<evidence type="ECO:0000313" key="8">
    <source>
        <dbReference type="Proteomes" id="UP001626550"/>
    </source>
</evidence>
<comment type="similarity">
    <text evidence="1">Belongs to the protein kinase superfamily. CAMK Ser/Thr protein kinase family.</text>
</comment>
<evidence type="ECO:0000259" key="6">
    <source>
        <dbReference type="PROSITE" id="PS50835"/>
    </source>
</evidence>
<feature type="region of interest" description="Disordered" evidence="5">
    <location>
        <begin position="422"/>
        <end position="463"/>
    </location>
</feature>
<feature type="domain" description="Ig-like" evidence="6">
    <location>
        <begin position="1"/>
        <end position="91"/>
    </location>
</feature>
<dbReference type="InterPro" id="IPR036179">
    <property type="entry name" value="Ig-like_dom_sf"/>
</dbReference>
<dbReference type="Proteomes" id="UP001626550">
    <property type="component" value="Unassembled WGS sequence"/>
</dbReference>
<dbReference type="InterPro" id="IPR013783">
    <property type="entry name" value="Ig-like_fold"/>
</dbReference>
<keyword evidence="8" id="KW-1185">Reference proteome</keyword>
<dbReference type="Pfam" id="PF13927">
    <property type="entry name" value="Ig_3"/>
    <property type="match status" value="1"/>
</dbReference>
<accession>A0ABD2PL11</accession>
<evidence type="ECO:0000256" key="2">
    <source>
        <dbReference type="ARBA" id="ARBA00022729"/>
    </source>
</evidence>
<proteinExistence type="inferred from homology"/>
<evidence type="ECO:0000256" key="3">
    <source>
        <dbReference type="ARBA" id="ARBA00023157"/>
    </source>
</evidence>
<keyword evidence="2" id="KW-0732">Signal</keyword>
<sequence>MEENEPKFIELECEFHADIKPDQVKWLFDGKELSIAEQNIEVTMVEGSDSTVSKLVIKNPTRRNSGVYSCEVLGHTINIASGEQELKSIISTAELVVQEPGSSEVVVSRQAPIIKVTTNSITIQEGDELVLTANIQGSPQPSEVTWYHDGQVISQGTNVGICFYDQEQGVSELTVSEAFVEDAGVYTISAKNAVGSAKTDIHVSVIQEPEVPDKKLLEAKLAFETEATASEIKEVETLNIVGQVQHEDSMVIDVTLPKDTQIIQQKLEMKEEVLEQPIQEVKTVEIKETAVNSTLAQLDKTEKATVMASAEVVKEIMGEEVHGSDDVDGRGSETLVTVSEKEPELLELKQTKLEVKQKLAKAEETKFFVEAEVTSEVMVDAAIAEQAKSEETAVKPEEKVEQTKPEVKEKLAQAIITEPKLAEETVEIGEEKVGAQKEEKVEPKEIEEKKSEKPQESKLEIKE</sequence>
<evidence type="ECO:0000256" key="4">
    <source>
        <dbReference type="ARBA" id="ARBA00023319"/>
    </source>
</evidence>